<name>A0A4U5USJ1_COLLU</name>
<feature type="region of interest" description="Disordered" evidence="1">
    <location>
        <begin position="691"/>
        <end position="735"/>
    </location>
</feature>
<feature type="compositionally biased region" description="Polar residues" evidence="1">
    <location>
        <begin position="2263"/>
        <end position="2275"/>
    </location>
</feature>
<feature type="compositionally biased region" description="Polar residues" evidence="1">
    <location>
        <begin position="1035"/>
        <end position="1051"/>
    </location>
</feature>
<feature type="domain" description="PDZ" evidence="2">
    <location>
        <begin position="2441"/>
        <end position="2526"/>
    </location>
</feature>
<dbReference type="EMBL" id="CM014088">
    <property type="protein sequence ID" value="TKS78063.1"/>
    <property type="molecule type" value="Genomic_DNA"/>
</dbReference>
<dbReference type="PROSITE" id="PS50106">
    <property type="entry name" value="PDZ"/>
    <property type="match status" value="7"/>
</dbReference>
<feature type="region of interest" description="Disordered" evidence="1">
    <location>
        <begin position="25"/>
        <end position="44"/>
    </location>
</feature>
<accession>A0A4U5USJ1</accession>
<dbReference type="Pfam" id="PF00595">
    <property type="entry name" value="PDZ"/>
    <property type="match status" value="5"/>
</dbReference>
<dbReference type="Gene3D" id="2.30.42.10">
    <property type="match status" value="7"/>
</dbReference>
<evidence type="ECO:0000313" key="4">
    <source>
        <dbReference type="Proteomes" id="UP000298787"/>
    </source>
</evidence>
<feature type="region of interest" description="Disordered" evidence="1">
    <location>
        <begin position="2032"/>
        <end position="2063"/>
    </location>
</feature>
<dbReference type="InterPro" id="IPR001478">
    <property type="entry name" value="PDZ"/>
</dbReference>
<evidence type="ECO:0000259" key="2">
    <source>
        <dbReference type="PROSITE" id="PS50106"/>
    </source>
</evidence>
<organism evidence="3 4">
    <name type="scientific">Collichthys lucidus</name>
    <name type="common">Big head croaker</name>
    <name type="synonym">Sciaena lucida</name>
    <dbReference type="NCBI Taxonomy" id="240159"/>
    <lineage>
        <taxon>Eukaryota</taxon>
        <taxon>Metazoa</taxon>
        <taxon>Chordata</taxon>
        <taxon>Craniata</taxon>
        <taxon>Vertebrata</taxon>
        <taxon>Euteleostomi</taxon>
        <taxon>Actinopterygii</taxon>
        <taxon>Neopterygii</taxon>
        <taxon>Teleostei</taxon>
        <taxon>Neoteleostei</taxon>
        <taxon>Acanthomorphata</taxon>
        <taxon>Eupercaria</taxon>
        <taxon>Sciaenidae</taxon>
        <taxon>Collichthys</taxon>
    </lineage>
</organism>
<feature type="region of interest" description="Disordered" evidence="1">
    <location>
        <begin position="2251"/>
        <end position="2286"/>
    </location>
</feature>
<dbReference type="SUPFAM" id="SSF50156">
    <property type="entry name" value="PDZ domain-like"/>
    <property type="match status" value="7"/>
</dbReference>
<dbReference type="PANTHER" id="PTHR11324">
    <property type="entry name" value="IL16-RELATED"/>
    <property type="match status" value="1"/>
</dbReference>
<protein>
    <submittedName>
        <fullName evidence="3">PDZ domain-containing protein 2</fullName>
    </submittedName>
</protein>
<sequence>MPITQDNALSILPLLEDWNAAQTTRSRQDHNLNQDSSGYKHVDSYQNGEGDSVCSSSSVNSVNVEDMSLCLAAIQKLVEYIKFNFMEGDTAPSASTSSCREGLDVEVHAVSLSKDEGDTAEFGLSFGNIPIFGDPDRRKKGGPRRRRDQGPIMDVGCIWVTEVRKKSPAARCGAIKLRDELLSLNGQLMVGVDVSGASYLADQCWNGGCIYLIMLRRVKRKAPPPPCDLNGGVSTSVSSDSCEDQQQGRAASEPLDNSANLKRTRKFGVISRSSFNRDNRDSTDSELQSCYIGYNSSAPSDAGVSPPGDDSGCILSTHTPTEESPNAFPQVGTVPHRMHSGGSGTLPVRCHSQLLECKIDSFSSETSSQPREGNHIWKMHMVKGQEGLGIQITGGRGSKRSRHGIIIAHVEEGGAIYRDGRLHAGDELLMINGQSLEESDVGFERFPSTSLPDLVSTCRSSSSLSQAAPPCSPHTSNCSTGLHNSYLLTNLEKLEEESPVEAPKGSCCSPTPMKLCSRSQGGSSRLESVGEDDELFVENGVNSCEVVEKPPPGRRKHSLPQQLDTAGVRQEYQIIKKSVRSLSTIQVESPWRLAQPSIISSIVLMKGQGKGLGFSIVGGQDSARGQMGIFVKTIFPHGAAAADGRLKEGDEILEVNGESLQGLTHQQAIQTFKQLKKGVVTLTIRTRLRSPSLTPCPTPTLLSRSSSPNSNTSGGTPVPSGFEDSEGRRGPGPGPKDCIIMEVTLNKEPGVGLGIGVCCLTLENSAPGIYIHSLALGSVAKMDSRLSRGDQILEVDSVSLRHAALSEAYAILSECGPGPVSLIISRHPNPKDVSSHSFLSESMLTGSNSDEALHQQSCSTSMDDSTLQPHAFSPSITEVENGPVYKASQDKTPVPPNHHAEAVCQPIAVSSPTTVRSPLLRQRRMMCYEEELSDDEYSDNAGNTGLFHRPTTSDSVNSKTGSTVVNATSSLDVDGDSDDGGDLQKCVSNDVTTLLYSSLPQSVEGTTNKSESPGSESPFMPVRSPFDHKAGVGSGSSNLNINSVNYTSQDDGQLESKRSPKLEHKAVTRVKSMMSIEAPNLPQQQKSKVDEPSSGSVPSQPPSNGTQSGRHCRTASGLIPHHHFKKGDTSELAGVYTIDAVTLCRNEDESFGLDLEIMSSPLKVIIAGLKPGGAAERESTGKLCPGDEVVKFGDKMVCSSSYQEIWELMLNLPMALSLEVKRPVSAVDRLSSLTVATRLNPARSVQETPDEGQVINENSGNSNDTTKTDNIPITNIDDILSGGSLCSDKNTNTSPNKASSNEPVSRCSSQHTITLSEKANVQVSIQSSPPDCSISGAGNEKGAILPVKTTHVNQLKENSSAVFSGSSPERFVAVSKCMYPLGNDSDSNSDSTTDSSVMVNKMAGSLYELSSDEEEVEFCSCDTQQPDGDVHLSQTPNRSIPGSQNTNLKQNCDVSPVLSDDLLTNKKNGTTDTQESFSTDQPLTSSKYALPLSSIECHINSAIESCDKVKACVTSSPGNLSNHSSPSPTETQTQGSTADFPADASQTSDLLKHLDTQTSQSPSLESKTSDTRAPMNNKEKVLECRNPHASSLFKTSRLKLKADPNISAPKLKSPTSKSKNKQQEEPLQTSTKSDNPVSSNTYASLNQSTKCTPTATVSHFLKTNHQLDINRCLALPKVPDKKVPAEHEPLHDTLQTAMAKEKDIPFGCKAVAKSEGRSYPPATQRTFIEVRLSCLSGSSSAANNETVYSKDSKHTQRGTDARLAPMFSPATSVEKTNGMVNNTILSSLYSTKKTSTTSNGSKPSTIVETSETLKSGTSRLYIKTNERRSFSTDAAMSANYNPISVQHKIKSFENLANFDKPVAKSGEIQYALAYRASLNQRIAGYMGLVNSVDCQARQRCFSSYAENLIPPTPRSPFLGKSPSSIALINLELLGSRRNTSFLTEDSPEAEVQKAPDGITPQTSQVLRRKHGKLARNRLRQLRALSMPELEKLCTEDFTTGHGSAINNIEPDIHPTKLEEATVAESFPPSAALTKASGNRLSQGDLGSTEKPPHGSPETHGQQPGWSISLRELVTSPVSQCKLQTLLSSATVKWCVSFLLQQAKALSEVNDSAHLVVLNKEEGSGLGFSIAGGVDLEHKAITTPASLRHKSRNGNAKTRDTTLTTVLYNFKKMPITAAFAVAVPDTDTHTQRQVHRVFTKGAASLEGTIQRGDGILSINGTSLEGKTHGEAVSCLHKARLSNQAVVVIRRNEDSELSVSDKPDSASQPKGTCSVRNKSLDAGTAKNKNSQRGGVVTLFKYNVYNEVTVIDASPQEQIWFQPSVPGVIYIPPSDLAFFSNVSFSEIQARTQNDTFGDVVVGDMTTRCGDKLKELLKGCNNLLYNSIDVTVNTNGRSIIQELVFPKEMIDVKILLQRAEDLCRFIRTHFNNPTVGDVAPDGTLTVELQKSSAGLGFSLEGGKSSSHGDRPLIIKRIFKGGAAELSGLIEIGDEVLSINGCSLEGLMHHDAWKIIKSTNKGSNHLLIRKHQYLTVNKEETS</sequence>
<evidence type="ECO:0000256" key="1">
    <source>
        <dbReference type="SAM" id="MobiDB-lite"/>
    </source>
</evidence>
<dbReference type="SMART" id="SM00228">
    <property type="entry name" value="PDZ"/>
    <property type="match status" value="7"/>
</dbReference>
<feature type="compositionally biased region" description="Low complexity" evidence="1">
    <location>
        <begin position="1263"/>
        <end position="1274"/>
    </location>
</feature>
<gene>
    <name evidence="3" type="ORF">D9C73_013111</name>
</gene>
<feature type="compositionally biased region" description="Basic and acidic residues" evidence="1">
    <location>
        <begin position="26"/>
        <end position="43"/>
    </location>
</feature>
<feature type="region of interest" description="Disordered" evidence="1">
    <location>
        <begin position="1422"/>
        <end position="1484"/>
    </location>
</feature>
<feature type="compositionally biased region" description="Basic and acidic residues" evidence="1">
    <location>
        <begin position="2251"/>
        <end position="2262"/>
    </location>
</feature>
<feature type="compositionally biased region" description="Polar residues" evidence="1">
    <location>
        <begin position="1556"/>
        <end position="1566"/>
    </location>
</feature>
<dbReference type="PANTHER" id="PTHR11324:SF16">
    <property type="entry name" value="PDZ DOMAIN-CONTAINING PROTEIN 2"/>
    <property type="match status" value="1"/>
</dbReference>
<feature type="compositionally biased region" description="Polar residues" evidence="1">
    <location>
        <begin position="998"/>
        <end position="1015"/>
    </location>
</feature>
<feature type="domain" description="PDZ" evidence="2">
    <location>
        <begin position="1140"/>
        <end position="1224"/>
    </location>
</feature>
<feature type="compositionally biased region" description="Basic and acidic residues" evidence="1">
    <location>
        <begin position="1577"/>
        <end position="1586"/>
    </location>
</feature>
<reference evidence="3 4" key="1">
    <citation type="submission" date="2019-01" db="EMBL/GenBank/DDBJ databases">
        <title>Genome Assembly of Collichthys lucidus.</title>
        <authorList>
            <person name="Cai M."/>
            <person name="Xiao S."/>
        </authorList>
    </citation>
    <scope>NUCLEOTIDE SEQUENCE [LARGE SCALE GENOMIC DNA]</scope>
    <source>
        <strain evidence="3">JT15FE1705JMU</strain>
        <tissue evidence="3">Muscle</tissue>
    </source>
</reference>
<dbReference type="CDD" id="cd23061">
    <property type="entry name" value="PDZ1_PDZD2-like"/>
    <property type="match status" value="1"/>
</dbReference>
<feature type="domain" description="PDZ" evidence="2">
    <location>
        <begin position="109"/>
        <end position="199"/>
    </location>
</feature>
<feature type="region of interest" description="Disordered" evidence="1">
    <location>
        <begin position="1244"/>
        <end position="1274"/>
    </location>
</feature>
<dbReference type="CDD" id="cd06760">
    <property type="entry name" value="PDZ4_PDZD2-PDZ2_hPro-IL-16-like"/>
    <property type="match status" value="1"/>
</dbReference>
<keyword evidence="4" id="KW-1185">Reference proteome</keyword>
<feature type="compositionally biased region" description="Polar residues" evidence="1">
    <location>
        <begin position="232"/>
        <end position="258"/>
    </location>
</feature>
<dbReference type="Proteomes" id="UP000298787">
    <property type="component" value="Chromosome 11"/>
</dbReference>
<feature type="compositionally biased region" description="Polar residues" evidence="1">
    <location>
        <begin position="2035"/>
        <end position="2045"/>
    </location>
</feature>
<feature type="domain" description="PDZ" evidence="2">
    <location>
        <begin position="378"/>
        <end position="437"/>
    </location>
</feature>
<dbReference type="CDD" id="cd06758">
    <property type="entry name" value="PDZ2_PDZD2-like"/>
    <property type="match status" value="1"/>
</dbReference>
<feature type="compositionally biased region" description="Polar residues" evidence="1">
    <location>
        <begin position="1465"/>
        <end position="1484"/>
    </location>
</feature>
<dbReference type="CDD" id="cd06763">
    <property type="entry name" value="PDZ7_PDZD2-PDZ4_hPro-IL-16-like"/>
    <property type="match status" value="1"/>
</dbReference>
<feature type="compositionally biased region" description="Polar residues" evidence="1">
    <location>
        <begin position="1422"/>
        <end position="1453"/>
    </location>
</feature>
<proteinExistence type="predicted"/>
<feature type="domain" description="PDZ" evidence="2">
    <location>
        <begin position="742"/>
        <end position="816"/>
    </location>
</feature>
<dbReference type="FunFam" id="2.30.42.10:FF:000127">
    <property type="entry name" value="Pro-interleukin-16"/>
    <property type="match status" value="1"/>
</dbReference>
<feature type="domain" description="PDZ" evidence="2">
    <location>
        <begin position="2114"/>
        <end position="2237"/>
    </location>
</feature>
<evidence type="ECO:0000313" key="3">
    <source>
        <dbReference type="EMBL" id="TKS78063.1"/>
    </source>
</evidence>
<dbReference type="InterPro" id="IPR036034">
    <property type="entry name" value="PDZ_sf"/>
</dbReference>
<feature type="domain" description="PDZ" evidence="2">
    <location>
        <begin position="601"/>
        <end position="687"/>
    </location>
</feature>
<dbReference type="STRING" id="240159.A0A4U5USJ1"/>
<feature type="compositionally biased region" description="Low complexity" evidence="1">
    <location>
        <begin position="691"/>
        <end position="717"/>
    </location>
</feature>
<feature type="region of interest" description="Disordered" evidence="1">
    <location>
        <begin position="1514"/>
        <end position="1648"/>
    </location>
</feature>
<feature type="region of interest" description="Disordered" evidence="1">
    <location>
        <begin position="998"/>
        <end position="1114"/>
    </location>
</feature>
<feature type="region of interest" description="Disordered" evidence="1">
    <location>
        <begin position="298"/>
        <end position="328"/>
    </location>
</feature>
<feature type="compositionally biased region" description="Polar residues" evidence="1">
    <location>
        <begin position="314"/>
        <end position="324"/>
    </location>
</feature>
<feature type="compositionally biased region" description="Polar residues" evidence="1">
    <location>
        <begin position="1625"/>
        <end position="1648"/>
    </location>
</feature>
<feature type="compositionally biased region" description="Basic and acidic residues" evidence="1">
    <location>
        <begin position="1054"/>
        <end position="1066"/>
    </location>
</feature>
<feature type="compositionally biased region" description="Polar residues" evidence="1">
    <location>
        <begin position="1514"/>
        <end position="1537"/>
    </location>
</feature>
<dbReference type="CDD" id="cd06759">
    <property type="entry name" value="PDZ3_PDZD2-PDZ1_hPro-IL-16-like"/>
    <property type="match status" value="1"/>
</dbReference>
<feature type="region of interest" description="Disordered" evidence="1">
    <location>
        <begin position="224"/>
        <end position="258"/>
    </location>
</feature>